<dbReference type="OrthoDB" id="1177626at2759"/>
<dbReference type="SMART" id="SM00256">
    <property type="entry name" value="FBOX"/>
    <property type="match status" value="1"/>
</dbReference>
<keyword evidence="3" id="KW-1185">Reference proteome</keyword>
<dbReference type="Proteomes" id="UP000237000">
    <property type="component" value="Unassembled WGS sequence"/>
</dbReference>
<dbReference type="InterPro" id="IPR036047">
    <property type="entry name" value="F-box-like_dom_sf"/>
</dbReference>
<dbReference type="Pfam" id="PF08268">
    <property type="entry name" value="FBA_3"/>
    <property type="match status" value="1"/>
</dbReference>
<dbReference type="FunCoup" id="A0A2P5FRQ0">
    <property type="interactions" value="115"/>
</dbReference>
<evidence type="ECO:0000313" key="2">
    <source>
        <dbReference type="EMBL" id="POO00460.1"/>
    </source>
</evidence>
<dbReference type="InterPro" id="IPR013187">
    <property type="entry name" value="F-box-assoc_dom_typ3"/>
</dbReference>
<dbReference type="InterPro" id="IPR017451">
    <property type="entry name" value="F-box-assoc_interact_dom"/>
</dbReference>
<dbReference type="InParanoid" id="A0A2P5FRQ0"/>
<organism evidence="2 3">
    <name type="scientific">Trema orientale</name>
    <name type="common">Charcoal tree</name>
    <name type="synonym">Celtis orientalis</name>
    <dbReference type="NCBI Taxonomy" id="63057"/>
    <lineage>
        <taxon>Eukaryota</taxon>
        <taxon>Viridiplantae</taxon>
        <taxon>Streptophyta</taxon>
        <taxon>Embryophyta</taxon>
        <taxon>Tracheophyta</taxon>
        <taxon>Spermatophyta</taxon>
        <taxon>Magnoliopsida</taxon>
        <taxon>eudicotyledons</taxon>
        <taxon>Gunneridae</taxon>
        <taxon>Pentapetalae</taxon>
        <taxon>rosids</taxon>
        <taxon>fabids</taxon>
        <taxon>Rosales</taxon>
        <taxon>Cannabaceae</taxon>
        <taxon>Trema</taxon>
    </lineage>
</organism>
<dbReference type="InterPro" id="IPR050796">
    <property type="entry name" value="SCF_F-box_component"/>
</dbReference>
<dbReference type="AlphaFoldDB" id="A0A2P5FRQ0"/>
<evidence type="ECO:0000259" key="1">
    <source>
        <dbReference type="SMART" id="SM00256"/>
    </source>
</evidence>
<dbReference type="SUPFAM" id="SSF50965">
    <property type="entry name" value="Galactose oxidase, central domain"/>
    <property type="match status" value="1"/>
</dbReference>
<comment type="caution">
    <text evidence="2">The sequence shown here is derived from an EMBL/GenBank/DDBJ whole genome shotgun (WGS) entry which is preliminary data.</text>
</comment>
<accession>A0A2P5FRQ0</accession>
<dbReference type="PANTHER" id="PTHR31672">
    <property type="entry name" value="BNACNNG10540D PROTEIN"/>
    <property type="match status" value="1"/>
</dbReference>
<protein>
    <submittedName>
        <fullName evidence="2">F-box domain containing protein</fullName>
    </submittedName>
</protein>
<proteinExistence type="predicted"/>
<dbReference type="SUPFAM" id="SSF81383">
    <property type="entry name" value="F-box domain"/>
    <property type="match status" value="1"/>
</dbReference>
<evidence type="ECO:0000313" key="3">
    <source>
        <dbReference type="Proteomes" id="UP000237000"/>
    </source>
</evidence>
<dbReference type="InterPro" id="IPR001810">
    <property type="entry name" value="F-box_dom"/>
</dbReference>
<reference evidence="3" key="1">
    <citation type="submission" date="2016-06" db="EMBL/GenBank/DDBJ databases">
        <title>Parallel loss of symbiosis genes in relatives of nitrogen-fixing non-legume Parasponia.</title>
        <authorList>
            <person name="Van Velzen R."/>
            <person name="Holmer R."/>
            <person name="Bu F."/>
            <person name="Rutten L."/>
            <person name="Van Zeijl A."/>
            <person name="Liu W."/>
            <person name="Santuari L."/>
            <person name="Cao Q."/>
            <person name="Sharma T."/>
            <person name="Shen D."/>
            <person name="Roswanjaya Y."/>
            <person name="Wardhani T."/>
            <person name="Kalhor M.S."/>
            <person name="Jansen J."/>
            <person name="Van den Hoogen J."/>
            <person name="Gungor B."/>
            <person name="Hartog M."/>
            <person name="Hontelez J."/>
            <person name="Verver J."/>
            <person name="Yang W.-C."/>
            <person name="Schijlen E."/>
            <person name="Repin R."/>
            <person name="Schilthuizen M."/>
            <person name="Schranz E."/>
            <person name="Heidstra R."/>
            <person name="Miyata K."/>
            <person name="Fedorova E."/>
            <person name="Kohlen W."/>
            <person name="Bisseling T."/>
            <person name="Smit S."/>
            <person name="Geurts R."/>
        </authorList>
    </citation>
    <scope>NUCLEOTIDE SEQUENCE [LARGE SCALE GENOMIC DNA]</scope>
    <source>
        <strain evidence="3">cv. RG33-2</strain>
    </source>
</reference>
<dbReference type="NCBIfam" id="TIGR01640">
    <property type="entry name" value="F_box_assoc_1"/>
    <property type="match status" value="1"/>
</dbReference>
<dbReference type="InterPro" id="IPR011043">
    <property type="entry name" value="Gal_Oxase/kelch_b-propeller"/>
</dbReference>
<dbReference type="STRING" id="63057.A0A2P5FRQ0"/>
<name>A0A2P5FRQ0_TREOI</name>
<gene>
    <name evidence="2" type="ORF">TorRG33x02_038730</name>
</gene>
<dbReference type="Pfam" id="PF00646">
    <property type="entry name" value="F-box"/>
    <property type="match status" value="1"/>
</dbReference>
<sequence length="379" mass="43548">MDKFFFIKYSRTRKRNWDNVGFSMDIVSNVLSRLPVKCLLPFKTVSKLWYRIIGSPSFMKMHLRYSKDKPIYILYPYVDDVTDVYLVDASGLTLKTERITLPGCENLSFLSLNCCHNGLVCFTNCPWVPDSNMTKVIETDVEIRMCNPATRDVHLLPQGSPSEMEPVVGVAFGLSEYKVFRIFHPRSEPENDRIECEVYSPSTGTWRGIGSVPQCPMHSDNVCIDGTVYWFLVSEEDHEIPGAILSVDIEENFRIIELPEEVTAHAFLIDLDGKLSLVAIYDDDLIMDIWVLRSCSDADHWDRKCSDYIPYSIIEDTDAAAGRKNEVFIITTEHYYIYDIDRRVWTELDFEDAFDRNCPNVFSYAESLLPSNGLPTPEL</sequence>
<feature type="domain" description="F-box" evidence="1">
    <location>
        <begin position="22"/>
        <end position="62"/>
    </location>
</feature>
<dbReference type="PANTHER" id="PTHR31672:SF13">
    <property type="entry name" value="F-BOX PROTEIN CPR30-LIKE"/>
    <property type="match status" value="1"/>
</dbReference>
<dbReference type="EMBL" id="JXTC01000013">
    <property type="protein sequence ID" value="POO00460.1"/>
    <property type="molecule type" value="Genomic_DNA"/>
</dbReference>